<sequence>MKTHPVRVMNIIGSMLSLLAAIDGSESKASLLTGGTEVFRIIKNKNIPSGESNLAGPTTTREDVTTSIREDTYERSTEWRRVDDVADRRHAVHQRSLQDRNSGELHPTWSLC</sequence>
<feature type="compositionally biased region" description="Basic and acidic residues" evidence="1">
    <location>
        <begin position="60"/>
        <end position="89"/>
    </location>
</feature>
<gene>
    <name evidence="3" type="ORF">PanWU01x14_242470</name>
</gene>
<keyword evidence="2" id="KW-0732">Signal</keyword>
<comment type="caution">
    <text evidence="3">The sequence shown here is derived from an EMBL/GenBank/DDBJ whole genome shotgun (WGS) entry which is preliminary data.</text>
</comment>
<protein>
    <submittedName>
        <fullName evidence="3">Uncharacterized protein</fullName>
    </submittedName>
</protein>
<feature type="signal peptide" evidence="2">
    <location>
        <begin position="1"/>
        <end position="24"/>
    </location>
</feature>
<proteinExistence type="predicted"/>
<name>A0A2P5BFZ5_PARAD</name>
<evidence type="ECO:0000256" key="2">
    <source>
        <dbReference type="SAM" id="SignalP"/>
    </source>
</evidence>
<evidence type="ECO:0000256" key="1">
    <source>
        <dbReference type="SAM" id="MobiDB-lite"/>
    </source>
</evidence>
<keyword evidence="4" id="KW-1185">Reference proteome</keyword>
<organism evidence="3 4">
    <name type="scientific">Parasponia andersonii</name>
    <name type="common">Sponia andersonii</name>
    <dbReference type="NCBI Taxonomy" id="3476"/>
    <lineage>
        <taxon>Eukaryota</taxon>
        <taxon>Viridiplantae</taxon>
        <taxon>Streptophyta</taxon>
        <taxon>Embryophyta</taxon>
        <taxon>Tracheophyta</taxon>
        <taxon>Spermatophyta</taxon>
        <taxon>Magnoliopsida</taxon>
        <taxon>eudicotyledons</taxon>
        <taxon>Gunneridae</taxon>
        <taxon>Pentapetalae</taxon>
        <taxon>rosids</taxon>
        <taxon>fabids</taxon>
        <taxon>Rosales</taxon>
        <taxon>Cannabaceae</taxon>
        <taxon>Parasponia</taxon>
    </lineage>
</organism>
<dbReference type="Proteomes" id="UP000237105">
    <property type="component" value="Unassembled WGS sequence"/>
</dbReference>
<feature type="chain" id="PRO_5015157377" evidence="2">
    <location>
        <begin position="25"/>
        <end position="112"/>
    </location>
</feature>
<accession>A0A2P5BFZ5</accession>
<evidence type="ECO:0000313" key="3">
    <source>
        <dbReference type="EMBL" id="PON47725.1"/>
    </source>
</evidence>
<reference evidence="4" key="1">
    <citation type="submission" date="2016-06" db="EMBL/GenBank/DDBJ databases">
        <title>Parallel loss of symbiosis genes in relatives of nitrogen-fixing non-legume Parasponia.</title>
        <authorList>
            <person name="Van Velzen R."/>
            <person name="Holmer R."/>
            <person name="Bu F."/>
            <person name="Rutten L."/>
            <person name="Van Zeijl A."/>
            <person name="Liu W."/>
            <person name="Santuari L."/>
            <person name="Cao Q."/>
            <person name="Sharma T."/>
            <person name="Shen D."/>
            <person name="Roswanjaya Y."/>
            <person name="Wardhani T."/>
            <person name="Kalhor M.S."/>
            <person name="Jansen J."/>
            <person name="Van den Hoogen J."/>
            <person name="Gungor B."/>
            <person name="Hartog M."/>
            <person name="Hontelez J."/>
            <person name="Verver J."/>
            <person name="Yang W.-C."/>
            <person name="Schijlen E."/>
            <person name="Repin R."/>
            <person name="Schilthuizen M."/>
            <person name="Schranz E."/>
            <person name="Heidstra R."/>
            <person name="Miyata K."/>
            <person name="Fedorova E."/>
            <person name="Kohlen W."/>
            <person name="Bisseling T."/>
            <person name="Smit S."/>
            <person name="Geurts R."/>
        </authorList>
    </citation>
    <scope>NUCLEOTIDE SEQUENCE [LARGE SCALE GENOMIC DNA]</scope>
    <source>
        <strain evidence="4">cv. WU1-14</strain>
    </source>
</reference>
<evidence type="ECO:0000313" key="4">
    <source>
        <dbReference type="Proteomes" id="UP000237105"/>
    </source>
</evidence>
<dbReference type="AlphaFoldDB" id="A0A2P5BFZ5"/>
<dbReference type="EMBL" id="JXTB01000290">
    <property type="protein sequence ID" value="PON47725.1"/>
    <property type="molecule type" value="Genomic_DNA"/>
</dbReference>
<feature type="compositionally biased region" description="Polar residues" evidence="1">
    <location>
        <begin position="47"/>
        <end position="59"/>
    </location>
</feature>
<feature type="region of interest" description="Disordered" evidence="1">
    <location>
        <begin position="47"/>
        <end position="112"/>
    </location>
</feature>